<accession>A0AAV4RQ36</accession>
<dbReference type="Proteomes" id="UP001054837">
    <property type="component" value="Unassembled WGS sequence"/>
</dbReference>
<gene>
    <name evidence="1" type="ORF">CDAR_77991</name>
</gene>
<keyword evidence="2" id="KW-1185">Reference proteome</keyword>
<dbReference type="AlphaFoldDB" id="A0AAV4RQ36"/>
<comment type="caution">
    <text evidence="1">The sequence shown here is derived from an EMBL/GenBank/DDBJ whole genome shotgun (WGS) entry which is preliminary data.</text>
</comment>
<proteinExistence type="predicted"/>
<evidence type="ECO:0000313" key="2">
    <source>
        <dbReference type="Proteomes" id="UP001054837"/>
    </source>
</evidence>
<protein>
    <submittedName>
        <fullName evidence="1">Uncharacterized protein</fullName>
    </submittedName>
</protein>
<dbReference type="EMBL" id="BPLQ01006442">
    <property type="protein sequence ID" value="GIY22451.1"/>
    <property type="molecule type" value="Genomic_DNA"/>
</dbReference>
<reference evidence="1 2" key="1">
    <citation type="submission" date="2021-06" db="EMBL/GenBank/DDBJ databases">
        <title>Caerostris darwini draft genome.</title>
        <authorList>
            <person name="Kono N."/>
            <person name="Arakawa K."/>
        </authorList>
    </citation>
    <scope>NUCLEOTIDE SEQUENCE [LARGE SCALE GENOMIC DNA]</scope>
</reference>
<organism evidence="1 2">
    <name type="scientific">Caerostris darwini</name>
    <dbReference type="NCBI Taxonomy" id="1538125"/>
    <lineage>
        <taxon>Eukaryota</taxon>
        <taxon>Metazoa</taxon>
        <taxon>Ecdysozoa</taxon>
        <taxon>Arthropoda</taxon>
        <taxon>Chelicerata</taxon>
        <taxon>Arachnida</taxon>
        <taxon>Araneae</taxon>
        <taxon>Araneomorphae</taxon>
        <taxon>Entelegynae</taxon>
        <taxon>Araneoidea</taxon>
        <taxon>Araneidae</taxon>
        <taxon>Caerostris</taxon>
    </lineage>
</organism>
<name>A0AAV4RQ36_9ARAC</name>
<evidence type="ECO:0000313" key="1">
    <source>
        <dbReference type="EMBL" id="GIY22451.1"/>
    </source>
</evidence>
<sequence length="112" mass="12858">MAQKKFRVYADGSLLSDSPNAGIVKDVFQKFFLSTSLLDEVLQFDGEIATIRTDLPQLQCHLEKIHKSGVILCNSRAALLAGWFLTIILKTQDILDCRYHLDRRHHLKNYKL</sequence>